<gene>
    <name evidence="1" type="ORF">L1987_39815</name>
</gene>
<evidence type="ECO:0000313" key="1">
    <source>
        <dbReference type="EMBL" id="KAI3786258.1"/>
    </source>
</evidence>
<reference evidence="2" key="1">
    <citation type="journal article" date="2022" name="Mol. Ecol. Resour.">
        <title>The genomes of chicory, endive, great burdock and yacon provide insights into Asteraceae palaeo-polyploidization history and plant inulin production.</title>
        <authorList>
            <person name="Fan W."/>
            <person name="Wang S."/>
            <person name="Wang H."/>
            <person name="Wang A."/>
            <person name="Jiang F."/>
            <person name="Liu H."/>
            <person name="Zhao H."/>
            <person name="Xu D."/>
            <person name="Zhang Y."/>
        </authorList>
    </citation>
    <scope>NUCLEOTIDE SEQUENCE [LARGE SCALE GENOMIC DNA]</scope>
    <source>
        <strain evidence="2">cv. Yunnan</strain>
    </source>
</reference>
<dbReference type="EMBL" id="CM042030">
    <property type="protein sequence ID" value="KAI3786258.1"/>
    <property type="molecule type" value="Genomic_DNA"/>
</dbReference>
<comment type="caution">
    <text evidence="1">The sequence shown here is derived from an EMBL/GenBank/DDBJ whole genome shotgun (WGS) entry which is preliminary data.</text>
</comment>
<evidence type="ECO:0000313" key="2">
    <source>
        <dbReference type="Proteomes" id="UP001056120"/>
    </source>
</evidence>
<protein>
    <submittedName>
        <fullName evidence="1">Uncharacterized protein</fullName>
    </submittedName>
</protein>
<organism evidence="1 2">
    <name type="scientific">Smallanthus sonchifolius</name>
    <dbReference type="NCBI Taxonomy" id="185202"/>
    <lineage>
        <taxon>Eukaryota</taxon>
        <taxon>Viridiplantae</taxon>
        <taxon>Streptophyta</taxon>
        <taxon>Embryophyta</taxon>
        <taxon>Tracheophyta</taxon>
        <taxon>Spermatophyta</taxon>
        <taxon>Magnoliopsida</taxon>
        <taxon>eudicotyledons</taxon>
        <taxon>Gunneridae</taxon>
        <taxon>Pentapetalae</taxon>
        <taxon>asterids</taxon>
        <taxon>campanulids</taxon>
        <taxon>Asterales</taxon>
        <taxon>Asteraceae</taxon>
        <taxon>Asteroideae</taxon>
        <taxon>Heliantheae alliance</taxon>
        <taxon>Millerieae</taxon>
        <taxon>Smallanthus</taxon>
    </lineage>
</organism>
<name>A0ACB9GT63_9ASTR</name>
<reference evidence="1 2" key="2">
    <citation type="journal article" date="2022" name="Mol. Ecol. Resour.">
        <title>The genomes of chicory, endive, great burdock and yacon provide insights into Asteraceae paleo-polyploidization history and plant inulin production.</title>
        <authorList>
            <person name="Fan W."/>
            <person name="Wang S."/>
            <person name="Wang H."/>
            <person name="Wang A."/>
            <person name="Jiang F."/>
            <person name="Liu H."/>
            <person name="Zhao H."/>
            <person name="Xu D."/>
            <person name="Zhang Y."/>
        </authorList>
    </citation>
    <scope>NUCLEOTIDE SEQUENCE [LARGE SCALE GENOMIC DNA]</scope>
    <source>
        <strain evidence="2">cv. Yunnan</strain>
        <tissue evidence="1">Leaves</tissue>
    </source>
</reference>
<keyword evidence="2" id="KW-1185">Reference proteome</keyword>
<dbReference type="Proteomes" id="UP001056120">
    <property type="component" value="Linkage Group LG13"/>
</dbReference>
<sequence length="224" mass="25008">MLPTTETLPILIRVRKHSSSPKQQNHSAIPPSNKSKSTPSYQKVPKTPAAIVPTHLVSSQNRFTALDSVMADCPDEPQCYSNEDQVKFYEFTEDTITNVLNFKPSSLSIPRVNDMNLDLGESLGQEIPSDDEVPNFDISNAQKKAISSSLEKYGAVKAGDQADWSQGEWEYFKYMLKSMQIYQSTCIEDVDSDTNGTARFLKKQMEQSLVGDHERSAPSNPLIV</sequence>
<accession>A0ACB9GT63</accession>
<proteinExistence type="predicted"/>